<sequence length="347" mass="38010">MSILLSVMGLIAALVVLFAFLYRAPDVSQFDTPRAALLVEDHEISDAHDNVVAKITDYITASNPKLSIRDQRLNMENLMASEITAAITAVDVDGIPGEWVVAEGADANKRLLYLHGGAFRLGSPKSHRNITGELSRRAGVSVLAIDYRMMPEYKITACHEDARKAYRWILKNGPQGTADLDALYVAGDSAGGNLTLSVIAWARDSRLRAADAAIAFAPVTDFTMTNPTWRSNLTTDPFLGPFLQPLSKLPRWVLAFATRLPTGRPVNHPEISPLFGNLAGLPPTLIQVSRDELLYDDAQRYANRAIHFGSHVQLDVWPKLVHVFQAFDGIPESGLALQRAADFIGAR</sequence>
<dbReference type="InterPro" id="IPR002168">
    <property type="entry name" value="Lipase_GDXG_HIS_AS"/>
</dbReference>
<dbReference type="InterPro" id="IPR013094">
    <property type="entry name" value="AB_hydrolase_3"/>
</dbReference>
<proteinExistence type="inferred from homology"/>
<dbReference type="PROSITE" id="PS01173">
    <property type="entry name" value="LIPASE_GDXG_HIS"/>
    <property type="match status" value="1"/>
</dbReference>
<dbReference type="SUPFAM" id="SSF53474">
    <property type="entry name" value="alpha/beta-Hydrolases"/>
    <property type="match status" value="1"/>
</dbReference>
<protein>
    <submittedName>
        <fullName evidence="5">Esterase, putative</fullName>
    </submittedName>
</protein>
<evidence type="ECO:0000256" key="1">
    <source>
        <dbReference type="ARBA" id="ARBA00010515"/>
    </source>
</evidence>
<evidence type="ECO:0000256" key="2">
    <source>
        <dbReference type="ARBA" id="ARBA00022801"/>
    </source>
</evidence>
<dbReference type="AlphaFoldDB" id="A0Y891"/>
<reference evidence="5 6" key="1">
    <citation type="journal article" date="2010" name="J. Bacteriol.">
        <title>Genome sequence of the oligotrophic marine Gammaproteobacterium HTCC2143, isolated from the Oregon Coast.</title>
        <authorList>
            <person name="Oh H.M."/>
            <person name="Kang I."/>
            <person name="Ferriera S."/>
            <person name="Giovannoni S.J."/>
            <person name="Cho J.C."/>
        </authorList>
    </citation>
    <scope>NUCLEOTIDE SEQUENCE [LARGE SCALE GENOMIC DNA]</scope>
    <source>
        <strain evidence="5 6">HTCC2143</strain>
    </source>
</reference>
<feature type="active site" evidence="3">
    <location>
        <position position="189"/>
    </location>
</feature>
<organism evidence="5 6">
    <name type="scientific">marine gamma proteobacterium HTCC2143</name>
    <dbReference type="NCBI Taxonomy" id="247633"/>
    <lineage>
        <taxon>Bacteria</taxon>
        <taxon>Pseudomonadati</taxon>
        <taxon>Pseudomonadota</taxon>
        <taxon>Gammaproteobacteria</taxon>
        <taxon>Cellvibrionales</taxon>
        <taxon>Spongiibacteraceae</taxon>
        <taxon>BD1-7 clade</taxon>
    </lineage>
</organism>
<dbReference type="PANTHER" id="PTHR48081">
    <property type="entry name" value="AB HYDROLASE SUPERFAMILY PROTEIN C4A8.06C"/>
    <property type="match status" value="1"/>
</dbReference>
<evidence type="ECO:0000259" key="4">
    <source>
        <dbReference type="Pfam" id="PF07859"/>
    </source>
</evidence>
<dbReference type="InterPro" id="IPR050300">
    <property type="entry name" value="GDXG_lipolytic_enzyme"/>
</dbReference>
<dbReference type="eggNOG" id="COG0657">
    <property type="taxonomic scope" value="Bacteria"/>
</dbReference>
<evidence type="ECO:0000313" key="5">
    <source>
        <dbReference type="EMBL" id="EAW32345.1"/>
    </source>
</evidence>
<dbReference type="Pfam" id="PF07859">
    <property type="entry name" value="Abhydrolase_3"/>
    <property type="match status" value="1"/>
</dbReference>
<accession>A0Y891</accession>
<dbReference type="GO" id="GO:0016787">
    <property type="term" value="F:hydrolase activity"/>
    <property type="evidence" value="ECO:0007669"/>
    <property type="project" value="UniProtKB-KW"/>
</dbReference>
<dbReference type="InterPro" id="IPR029058">
    <property type="entry name" value="AB_hydrolase_fold"/>
</dbReference>
<dbReference type="InterPro" id="IPR033140">
    <property type="entry name" value="Lipase_GDXG_put_SER_AS"/>
</dbReference>
<keyword evidence="2" id="KW-0378">Hydrolase</keyword>
<dbReference type="PROSITE" id="PS01174">
    <property type="entry name" value="LIPASE_GDXG_SER"/>
    <property type="match status" value="1"/>
</dbReference>
<comment type="similarity">
    <text evidence="1">Belongs to the 'GDXG' lipolytic enzyme family.</text>
</comment>
<evidence type="ECO:0000256" key="3">
    <source>
        <dbReference type="PROSITE-ProRule" id="PRU10038"/>
    </source>
</evidence>
<dbReference type="OrthoDB" id="9806180at2"/>
<keyword evidence="6" id="KW-1185">Reference proteome</keyword>
<dbReference type="Proteomes" id="UP000004931">
    <property type="component" value="Unassembled WGS sequence"/>
</dbReference>
<dbReference type="EMBL" id="AAVT01000001">
    <property type="protein sequence ID" value="EAW32345.1"/>
    <property type="molecule type" value="Genomic_DNA"/>
</dbReference>
<dbReference type="STRING" id="247633.GP2143_13856"/>
<name>A0Y891_9GAMM</name>
<comment type="caution">
    <text evidence="5">The sequence shown here is derived from an EMBL/GenBank/DDBJ whole genome shotgun (WGS) entry which is preliminary data.</text>
</comment>
<dbReference type="Gene3D" id="3.40.50.1820">
    <property type="entry name" value="alpha/beta hydrolase"/>
    <property type="match status" value="1"/>
</dbReference>
<dbReference type="PANTHER" id="PTHR48081:SF8">
    <property type="entry name" value="ALPHA_BETA HYDROLASE FOLD-3 DOMAIN-CONTAINING PROTEIN-RELATED"/>
    <property type="match status" value="1"/>
</dbReference>
<feature type="domain" description="Alpha/beta hydrolase fold-3" evidence="4">
    <location>
        <begin position="111"/>
        <end position="325"/>
    </location>
</feature>
<gene>
    <name evidence="5" type="ORF">GP2143_13856</name>
</gene>
<evidence type="ECO:0000313" key="6">
    <source>
        <dbReference type="Proteomes" id="UP000004931"/>
    </source>
</evidence>